<feature type="compositionally biased region" description="Basic and acidic residues" evidence="2">
    <location>
        <begin position="1"/>
        <end position="20"/>
    </location>
</feature>
<comment type="similarity">
    <text evidence="1">Belongs to the UPF0337 (CsbD) family.</text>
</comment>
<feature type="region of interest" description="Disordered" evidence="2">
    <location>
        <begin position="1"/>
        <end position="45"/>
    </location>
</feature>
<gene>
    <name evidence="4" type="ORF">SDC9_81832</name>
</gene>
<name>A0A644Z384_9ZZZZ</name>
<feature type="compositionally biased region" description="Basic and acidic residues" evidence="2">
    <location>
        <begin position="27"/>
        <end position="41"/>
    </location>
</feature>
<accession>A0A644Z384</accession>
<dbReference type="InterPro" id="IPR008462">
    <property type="entry name" value="CsbD"/>
</dbReference>
<protein>
    <recommendedName>
        <fullName evidence="3">CsbD-like domain-containing protein</fullName>
    </recommendedName>
</protein>
<dbReference type="SUPFAM" id="SSF69047">
    <property type="entry name" value="Hypothetical protein YjbJ"/>
    <property type="match status" value="1"/>
</dbReference>
<sequence>MGLGDDIKNKAQEVGGKIKEGVGSASDNERLEAEGKADQAKAKAKQAAEQIKDAVKDAADDLKD</sequence>
<proteinExistence type="inferred from homology"/>
<dbReference type="Pfam" id="PF05532">
    <property type="entry name" value="CsbD"/>
    <property type="match status" value="1"/>
</dbReference>
<dbReference type="Gene3D" id="1.10.1470.10">
    <property type="entry name" value="YjbJ"/>
    <property type="match status" value="1"/>
</dbReference>
<dbReference type="AlphaFoldDB" id="A0A644Z384"/>
<reference evidence="4" key="1">
    <citation type="submission" date="2019-08" db="EMBL/GenBank/DDBJ databases">
        <authorList>
            <person name="Kucharzyk K."/>
            <person name="Murdoch R.W."/>
            <person name="Higgins S."/>
            <person name="Loffler F."/>
        </authorList>
    </citation>
    <scope>NUCLEOTIDE SEQUENCE</scope>
</reference>
<comment type="caution">
    <text evidence="4">The sequence shown here is derived from an EMBL/GenBank/DDBJ whole genome shotgun (WGS) entry which is preliminary data.</text>
</comment>
<evidence type="ECO:0000256" key="1">
    <source>
        <dbReference type="ARBA" id="ARBA00009129"/>
    </source>
</evidence>
<dbReference type="InterPro" id="IPR036629">
    <property type="entry name" value="YjbJ_sf"/>
</dbReference>
<feature type="domain" description="CsbD-like" evidence="3">
    <location>
        <begin position="5"/>
        <end position="57"/>
    </location>
</feature>
<organism evidence="4">
    <name type="scientific">bioreactor metagenome</name>
    <dbReference type="NCBI Taxonomy" id="1076179"/>
    <lineage>
        <taxon>unclassified sequences</taxon>
        <taxon>metagenomes</taxon>
        <taxon>ecological metagenomes</taxon>
    </lineage>
</organism>
<dbReference type="EMBL" id="VSSQ01007221">
    <property type="protein sequence ID" value="MPM35242.1"/>
    <property type="molecule type" value="Genomic_DNA"/>
</dbReference>
<evidence type="ECO:0000256" key="2">
    <source>
        <dbReference type="SAM" id="MobiDB-lite"/>
    </source>
</evidence>
<evidence type="ECO:0000259" key="3">
    <source>
        <dbReference type="Pfam" id="PF05532"/>
    </source>
</evidence>
<evidence type="ECO:0000313" key="4">
    <source>
        <dbReference type="EMBL" id="MPM35242.1"/>
    </source>
</evidence>